<keyword evidence="2" id="KW-1185">Reference proteome</keyword>
<dbReference type="EMBL" id="BQKI01000006">
    <property type="protein sequence ID" value="GJM96833.1"/>
    <property type="molecule type" value="Genomic_DNA"/>
</dbReference>
<dbReference type="AlphaFoldDB" id="A0AAV5CES2"/>
<proteinExistence type="predicted"/>
<organism evidence="1 2">
    <name type="scientific">Eleusine coracana subsp. coracana</name>
    <dbReference type="NCBI Taxonomy" id="191504"/>
    <lineage>
        <taxon>Eukaryota</taxon>
        <taxon>Viridiplantae</taxon>
        <taxon>Streptophyta</taxon>
        <taxon>Embryophyta</taxon>
        <taxon>Tracheophyta</taxon>
        <taxon>Spermatophyta</taxon>
        <taxon>Magnoliopsida</taxon>
        <taxon>Liliopsida</taxon>
        <taxon>Poales</taxon>
        <taxon>Poaceae</taxon>
        <taxon>PACMAD clade</taxon>
        <taxon>Chloridoideae</taxon>
        <taxon>Cynodonteae</taxon>
        <taxon>Eleusininae</taxon>
        <taxon>Eleusine</taxon>
    </lineage>
</organism>
<gene>
    <name evidence="1" type="primary">ga13701</name>
    <name evidence="1" type="ORF">PR202_ga13701</name>
</gene>
<dbReference type="Pfam" id="PF04078">
    <property type="entry name" value="Rcd1"/>
    <property type="match status" value="1"/>
</dbReference>
<evidence type="ECO:0000313" key="1">
    <source>
        <dbReference type="EMBL" id="GJM96833.1"/>
    </source>
</evidence>
<dbReference type="GO" id="GO:0006402">
    <property type="term" value="P:mRNA catabolic process"/>
    <property type="evidence" value="ECO:0007669"/>
    <property type="project" value="InterPro"/>
</dbReference>
<dbReference type="GO" id="GO:0030014">
    <property type="term" value="C:CCR4-NOT complex"/>
    <property type="evidence" value="ECO:0007669"/>
    <property type="project" value="InterPro"/>
</dbReference>
<dbReference type="InterPro" id="IPR007216">
    <property type="entry name" value="CNOT9"/>
</dbReference>
<dbReference type="PANTHER" id="PTHR12262">
    <property type="entry name" value="CCR4-NOT TRANSCRIPTION COMPLEX SUBUNIT 9"/>
    <property type="match status" value="1"/>
</dbReference>
<evidence type="ECO:0000313" key="2">
    <source>
        <dbReference type="Proteomes" id="UP001054889"/>
    </source>
</evidence>
<dbReference type="InterPro" id="IPR011989">
    <property type="entry name" value="ARM-like"/>
</dbReference>
<reference evidence="1" key="2">
    <citation type="submission" date="2021-12" db="EMBL/GenBank/DDBJ databases">
        <title>Resequencing data analysis of finger millet.</title>
        <authorList>
            <person name="Hatakeyama M."/>
            <person name="Aluri S."/>
            <person name="Balachadran M.T."/>
            <person name="Sivarajan S.R."/>
            <person name="Poveda L."/>
            <person name="Shimizu-Inatsugi R."/>
            <person name="Schlapbach R."/>
            <person name="Sreeman S.M."/>
            <person name="Shimizu K.K."/>
        </authorList>
    </citation>
    <scope>NUCLEOTIDE SEQUENCE</scope>
</reference>
<dbReference type="Gene3D" id="1.25.10.10">
    <property type="entry name" value="Leucine-rich Repeat Variant"/>
    <property type="match status" value="2"/>
</dbReference>
<reference evidence="1" key="1">
    <citation type="journal article" date="2018" name="DNA Res.">
        <title>Multiple hybrid de novo genome assembly of finger millet, an orphan allotetraploid crop.</title>
        <authorList>
            <person name="Hatakeyama M."/>
            <person name="Aluri S."/>
            <person name="Balachadran M.T."/>
            <person name="Sivarajan S.R."/>
            <person name="Patrignani A."/>
            <person name="Gruter S."/>
            <person name="Poveda L."/>
            <person name="Shimizu-Inatsugi R."/>
            <person name="Baeten J."/>
            <person name="Francoijs K.J."/>
            <person name="Nataraja K.N."/>
            <person name="Reddy Y.A.N."/>
            <person name="Phadnis S."/>
            <person name="Ravikumar R.L."/>
            <person name="Schlapbach R."/>
            <person name="Sreeman S.M."/>
            <person name="Shimizu K.K."/>
        </authorList>
    </citation>
    <scope>NUCLEOTIDE SEQUENCE</scope>
</reference>
<evidence type="ECO:0008006" key="3">
    <source>
        <dbReference type="Google" id="ProtNLM"/>
    </source>
</evidence>
<sequence length="279" mass="30764">MANLPPSLSIAPTFAAPGALIAAPGVSKDQNMATAEQLVLNLCNPELRERALLDLSKKREFFPDLAPLLWHSFGTIAALLQEIVSIYPSLSRATLSPGQSNRVCNALALLQCVATNADTRPLFLAAEIPLYLYPFLNTRIKSRQYEYLRLTSLGVIGALVKVATFIVQKIMLDDTGFRYICETSDCYIALAIVLAQMVDSAEHHSPRLLKHIIRCYHRLTDDASACSILHKYLPISLINGTVNKYLQDDLTMGLLQQLVCRVNSASRGPHTVLAHMMGM</sequence>
<name>A0AAV5CES2_ELECO</name>
<comment type="caution">
    <text evidence="1">The sequence shown here is derived from an EMBL/GenBank/DDBJ whole genome shotgun (WGS) entry which is preliminary data.</text>
</comment>
<accession>A0AAV5CES2</accession>
<dbReference type="Proteomes" id="UP001054889">
    <property type="component" value="Unassembled WGS sequence"/>
</dbReference>
<protein>
    <recommendedName>
        <fullName evidence="3">CCR4-NOT transcription complex subunit 9</fullName>
    </recommendedName>
</protein>